<dbReference type="InterPro" id="IPR013123">
    <property type="entry name" value="SpoU_subst-bd"/>
</dbReference>
<evidence type="ECO:0000313" key="5">
    <source>
        <dbReference type="EMBL" id="AZK43814.1"/>
    </source>
</evidence>
<name>A0A3Q8S745_9FIRM</name>
<dbReference type="InterPro" id="IPR004441">
    <property type="entry name" value="rRNA_MeTrfase_TrmH"/>
</dbReference>
<dbReference type="GO" id="GO:0006396">
    <property type="term" value="P:RNA processing"/>
    <property type="evidence" value="ECO:0007669"/>
    <property type="project" value="InterPro"/>
</dbReference>
<dbReference type="FunFam" id="3.40.1280.10:FF:000008">
    <property type="entry name" value="Group 3 RNA methyltransferase TrmH"/>
    <property type="match status" value="1"/>
</dbReference>
<dbReference type="KEGG" id="eri:EEI45_02525"/>
<evidence type="ECO:0000313" key="6">
    <source>
        <dbReference type="Proteomes" id="UP000278804"/>
    </source>
</evidence>
<proteinExistence type="inferred from homology"/>
<dbReference type="RefSeq" id="WP_125164026.1">
    <property type="nucleotide sequence ID" value="NZ_CP034234.1"/>
</dbReference>
<dbReference type="Gene3D" id="3.40.1280.10">
    <property type="match status" value="1"/>
</dbReference>
<dbReference type="Pfam" id="PF00588">
    <property type="entry name" value="SpoU_methylase"/>
    <property type="match status" value="1"/>
</dbReference>
<protein>
    <submittedName>
        <fullName evidence="5">23S rRNA (Guanosine(2251)-2'-O)-methyltransferase RlmB</fullName>
    </submittedName>
</protein>
<dbReference type="Proteomes" id="UP000278804">
    <property type="component" value="Chromosome"/>
</dbReference>
<dbReference type="AlphaFoldDB" id="A0A3Q8S745"/>
<dbReference type="PANTHER" id="PTHR46429:SF1">
    <property type="entry name" value="23S RRNA (GUANOSINE-2'-O-)-METHYLTRANSFERASE RLMB"/>
    <property type="match status" value="1"/>
</dbReference>
<reference evidence="5 6" key="1">
    <citation type="journal article" date="2020" name="Int. J. Syst. Evol. Microbiol.">
        <title>Description of Erysipelothrix piscisicarius sp. nov., an emergent fish pathogen, and assessment of virulence using a tiger barb (Puntigrus tetrazona) infection model.</title>
        <authorList>
            <person name="Pomaranski E.K."/>
            <person name="Griffin M.J."/>
            <person name="Camus A.C."/>
            <person name="Armwood A.R."/>
            <person name="Shelley J."/>
            <person name="Waldbieser G.C."/>
            <person name="LaFrentz B.R."/>
            <person name="Garcia J.C."/>
            <person name="Yanong R."/>
            <person name="Soto E."/>
        </authorList>
    </citation>
    <scope>NUCLEOTIDE SEQUENCE [LARGE SCALE GENOMIC DNA]</scope>
    <source>
        <strain evidence="5 6">15TAL0474</strain>
    </source>
</reference>
<dbReference type="InterPro" id="IPR001537">
    <property type="entry name" value="SpoU_MeTrfase"/>
</dbReference>
<evidence type="ECO:0000256" key="1">
    <source>
        <dbReference type="ARBA" id="ARBA00007228"/>
    </source>
</evidence>
<dbReference type="PANTHER" id="PTHR46429">
    <property type="entry name" value="23S RRNA (GUANOSINE-2'-O-)-METHYLTRANSFERASE RLMB"/>
    <property type="match status" value="1"/>
</dbReference>
<dbReference type="SUPFAM" id="SSF75217">
    <property type="entry name" value="alpha/beta knot"/>
    <property type="match status" value="1"/>
</dbReference>
<dbReference type="GO" id="GO:0005829">
    <property type="term" value="C:cytosol"/>
    <property type="evidence" value="ECO:0007669"/>
    <property type="project" value="TreeGrafter"/>
</dbReference>
<dbReference type="InterPro" id="IPR029028">
    <property type="entry name" value="Alpha/beta_knot_MTases"/>
</dbReference>
<dbReference type="GO" id="GO:0003723">
    <property type="term" value="F:RNA binding"/>
    <property type="evidence" value="ECO:0007669"/>
    <property type="project" value="InterPro"/>
</dbReference>
<evidence type="ECO:0000259" key="4">
    <source>
        <dbReference type="SMART" id="SM00967"/>
    </source>
</evidence>
<dbReference type="Pfam" id="PF08032">
    <property type="entry name" value="SpoU_sub_bind"/>
    <property type="match status" value="1"/>
</dbReference>
<gene>
    <name evidence="5" type="primary">rlmB</name>
    <name evidence="5" type="ORF">EEI45_02525</name>
</gene>
<evidence type="ECO:0000256" key="2">
    <source>
        <dbReference type="ARBA" id="ARBA00022603"/>
    </source>
</evidence>
<organism evidence="5 6">
    <name type="scientific">Erysipelothrix piscisicarius</name>
    <dbReference type="NCBI Taxonomy" id="2485784"/>
    <lineage>
        <taxon>Bacteria</taxon>
        <taxon>Bacillati</taxon>
        <taxon>Bacillota</taxon>
        <taxon>Erysipelotrichia</taxon>
        <taxon>Erysipelotrichales</taxon>
        <taxon>Erysipelotrichaceae</taxon>
        <taxon>Erysipelothrix</taxon>
    </lineage>
</organism>
<dbReference type="InterPro" id="IPR029064">
    <property type="entry name" value="Ribosomal_eL30-like_sf"/>
</dbReference>
<feature type="domain" description="RNA 2-O ribose methyltransferase substrate binding" evidence="4">
    <location>
        <begin position="4"/>
        <end position="75"/>
    </location>
</feature>
<dbReference type="EMBL" id="CP034234">
    <property type="protein sequence ID" value="AZK43814.1"/>
    <property type="molecule type" value="Genomic_DNA"/>
</dbReference>
<accession>A0A3Q8S745</accession>
<dbReference type="NCBIfam" id="TIGR00186">
    <property type="entry name" value="rRNA_methyl_3"/>
    <property type="match status" value="1"/>
</dbReference>
<sequence>MSNYIFGKNTVTAYLKSGQKPKNLYLFNKGNYQEIVTLAKEHGIRPQFVDKFRLDKMADGVHQGVVIEIQDYKYYSLQEIIQGAQNNLIVLCDQLEDPHNLGAILRTCDACGVDGVVVGKHRSVGLTSAVAKVSTGAINTVKVAEVTNMVKAIAELKEAGYWVVAAENAVEAVDYTEFNVDMPLVLIVGSEGKGISRLVKKECDILTTIPMQGSVNSLNVSVATGVLLFDIVRRRK</sequence>
<keyword evidence="6" id="KW-1185">Reference proteome</keyword>
<keyword evidence="3 5" id="KW-0808">Transferase</keyword>
<dbReference type="SMART" id="SM00967">
    <property type="entry name" value="SpoU_sub_bind"/>
    <property type="match status" value="1"/>
</dbReference>
<dbReference type="SUPFAM" id="SSF55315">
    <property type="entry name" value="L30e-like"/>
    <property type="match status" value="1"/>
</dbReference>
<dbReference type="GO" id="GO:0032259">
    <property type="term" value="P:methylation"/>
    <property type="evidence" value="ECO:0007669"/>
    <property type="project" value="UniProtKB-KW"/>
</dbReference>
<dbReference type="GO" id="GO:0008173">
    <property type="term" value="F:RNA methyltransferase activity"/>
    <property type="evidence" value="ECO:0007669"/>
    <property type="project" value="InterPro"/>
</dbReference>
<dbReference type="CDD" id="cd18103">
    <property type="entry name" value="SpoU-like_RlmB"/>
    <property type="match status" value="1"/>
</dbReference>
<evidence type="ECO:0000256" key="3">
    <source>
        <dbReference type="ARBA" id="ARBA00022679"/>
    </source>
</evidence>
<dbReference type="Gene3D" id="3.30.1330.30">
    <property type="match status" value="1"/>
</dbReference>
<keyword evidence="2 5" id="KW-0489">Methyltransferase</keyword>
<dbReference type="InterPro" id="IPR029026">
    <property type="entry name" value="tRNA_m1G_MTases_N"/>
</dbReference>
<comment type="similarity">
    <text evidence="1">Belongs to the class IV-like SAM-binding methyltransferase superfamily. RNA methyltransferase TrmH family.</text>
</comment>